<dbReference type="EMBL" id="JNGI01000124">
    <property type="protein sequence ID" value="KNC91705.1"/>
    <property type="molecule type" value="Genomic_DNA"/>
</dbReference>
<proteinExistence type="predicted"/>
<protein>
    <submittedName>
        <fullName evidence="1">Uncharacterized protein</fullName>
    </submittedName>
</protein>
<comment type="caution">
    <text evidence="1">The sequence shown here is derived from an EMBL/GenBank/DDBJ whole genome shotgun (WGS) entry which is preliminary data.</text>
</comment>
<organism evidence="1 2">
    <name type="scientific">Trabulsiella odontotermitis</name>
    <dbReference type="NCBI Taxonomy" id="379893"/>
    <lineage>
        <taxon>Bacteria</taxon>
        <taxon>Pseudomonadati</taxon>
        <taxon>Pseudomonadota</taxon>
        <taxon>Gammaproteobacteria</taxon>
        <taxon>Enterobacterales</taxon>
        <taxon>Enterobacteriaceae</taxon>
        <taxon>Trabulsiella</taxon>
    </lineage>
</organism>
<dbReference type="AlphaFoldDB" id="A0A0L0GRL4"/>
<dbReference type="Proteomes" id="UP000037393">
    <property type="component" value="Unassembled WGS sequence"/>
</dbReference>
<dbReference type="PATRIC" id="fig|379893.4.peg.317"/>
<accession>A0A0L0GRL4</accession>
<sequence length="93" mass="10171">MCKLILNYAILVPLRALVKTRTFANYPAPIDNVSVNEFFRTEADNGGMVLHLVGARSAAVIVLMAMTNKLARNEWGIAVIVMPTWSVISPVQG</sequence>
<gene>
    <name evidence="1" type="ORF">GM31_01545</name>
</gene>
<dbReference type="RefSeq" id="WP_049857506.1">
    <property type="nucleotide sequence ID" value="NZ_JNGI01000124.1"/>
</dbReference>
<name>A0A0L0GRL4_9ENTR</name>
<keyword evidence="2" id="KW-1185">Reference proteome</keyword>
<reference evidence="1 2" key="1">
    <citation type="journal article" date="2015" name="Appl. Environ. Microbiol.">
        <title>The Enterobacterium Trabulsiella odontotermitis Presents Novel Adaptations Related to Its Association with Fungus-Growing Termites.</title>
        <authorList>
            <person name="Sapountzis P."/>
            <person name="Gruntjes T."/>
            <person name="Otani S."/>
            <person name="Estevez J."/>
            <person name="da Costa R.R."/>
            <person name="Plunkett G.3rd."/>
            <person name="Perna N.T."/>
            <person name="Poulsen M."/>
        </authorList>
    </citation>
    <scope>NUCLEOTIDE SEQUENCE [LARGE SCALE GENOMIC DNA]</scope>
    <source>
        <strain evidence="1 2">12</strain>
    </source>
</reference>
<evidence type="ECO:0000313" key="1">
    <source>
        <dbReference type="EMBL" id="KNC91705.1"/>
    </source>
</evidence>
<evidence type="ECO:0000313" key="2">
    <source>
        <dbReference type="Proteomes" id="UP000037393"/>
    </source>
</evidence>